<proteinExistence type="predicted"/>
<organism evidence="3 4">
    <name type="scientific">Staurois parvus</name>
    <dbReference type="NCBI Taxonomy" id="386267"/>
    <lineage>
        <taxon>Eukaryota</taxon>
        <taxon>Metazoa</taxon>
        <taxon>Chordata</taxon>
        <taxon>Craniata</taxon>
        <taxon>Vertebrata</taxon>
        <taxon>Euteleostomi</taxon>
        <taxon>Amphibia</taxon>
        <taxon>Batrachia</taxon>
        <taxon>Anura</taxon>
        <taxon>Neobatrachia</taxon>
        <taxon>Ranoidea</taxon>
        <taxon>Ranidae</taxon>
        <taxon>Staurois</taxon>
    </lineage>
</organism>
<protein>
    <submittedName>
        <fullName evidence="3">Uncharacterized protein</fullName>
    </submittedName>
</protein>
<comment type="caution">
    <text evidence="3">The sequence shown here is derived from an EMBL/GenBank/DDBJ whole genome shotgun (WGS) entry which is preliminary data.</text>
</comment>
<feature type="signal peptide" evidence="2">
    <location>
        <begin position="1"/>
        <end position="19"/>
    </location>
</feature>
<feature type="region of interest" description="Disordered" evidence="1">
    <location>
        <begin position="18"/>
        <end position="50"/>
    </location>
</feature>
<evidence type="ECO:0000256" key="1">
    <source>
        <dbReference type="SAM" id="MobiDB-lite"/>
    </source>
</evidence>
<keyword evidence="2" id="KW-0732">Signal</keyword>
<evidence type="ECO:0000313" key="3">
    <source>
        <dbReference type="EMBL" id="CAI9597181.1"/>
    </source>
</evidence>
<reference evidence="3" key="1">
    <citation type="submission" date="2023-05" db="EMBL/GenBank/DDBJ databases">
        <authorList>
            <person name="Stuckert A."/>
        </authorList>
    </citation>
    <scope>NUCLEOTIDE SEQUENCE</scope>
</reference>
<evidence type="ECO:0000256" key="2">
    <source>
        <dbReference type="SAM" id="SignalP"/>
    </source>
</evidence>
<evidence type="ECO:0000313" key="4">
    <source>
        <dbReference type="Proteomes" id="UP001162483"/>
    </source>
</evidence>
<feature type="compositionally biased region" description="Basic and acidic residues" evidence="1">
    <location>
        <begin position="24"/>
        <end position="36"/>
    </location>
</feature>
<dbReference type="Proteomes" id="UP001162483">
    <property type="component" value="Unassembled WGS sequence"/>
</dbReference>
<gene>
    <name evidence="3" type="ORF">SPARVUS_LOCUS12200251</name>
</gene>
<name>A0ABN9FNT2_9NEOB</name>
<keyword evidence="4" id="KW-1185">Reference proteome</keyword>
<feature type="non-terminal residue" evidence="3">
    <location>
        <position position="1"/>
    </location>
</feature>
<accession>A0ABN9FNT2</accession>
<dbReference type="EMBL" id="CATNWA010017007">
    <property type="protein sequence ID" value="CAI9597181.1"/>
    <property type="molecule type" value="Genomic_DNA"/>
</dbReference>
<feature type="chain" id="PRO_5045162014" evidence="2">
    <location>
        <begin position="20"/>
        <end position="74"/>
    </location>
</feature>
<sequence>RLSLSSTLTCRSLLSVASAGESGARGERENGGKYEEDNLAGEPGGEAQPVCVRTSGAKSRLGAGVFLRRNGPPT</sequence>